<dbReference type="EMBL" id="BNCQ01000030">
    <property type="protein sequence ID" value="GIM09258.1"/>
    <property type="molecule type" value="Genomic_DNA"/>
</dbReference>
<accession>A0A8J4LTZ7</accession>
<reference evidence="2" key="1">
    <citation type="journal article" date="2021" name="Proc. Natl. Acad. Sci. U.S.A.">
        <title>Three genomes in the algal genus Volvox reveal the fate of a haploid sex-determining region after a transition to homothallism.</title>
        <authorList>
            <person name="Yamamoto K."/>
            <person name="Hamaji T."/>
            <person name="Kawai-Toyooka H."/>
            <person name="Matsuzaki R."/>
            <person name="Takahashi F."/>
            <person name="Nishimura Y."/>
            <person name="Kawachi M."/>
            <person name="Noguchi H."/>
            <person name="Minakuchi Y."/>
            <person name="Umen J.G."/>
            <person name="Toyoda A."/>
            <person name="Nozaki H."/>
        </authorList>
    </citation>
    <scope>NUCLEOTIDE SEQUENCE</scope>
    <source>
        <strain evidence="2">NIES-3785</strain>
    </source>
</reference>
<protein>
    <recommendedName>
        <fullName evidence="1">GIY-YIG domain-containing protein</fullName>
    </recommendedName>
</protein>
<dbReference type="InterPro" id="IPR035901">
    <property type="entry name" value="GIY-YIG_endonuc_sf"/>
</dbReference>
<evidence type="ECO:0000313" key="3">
    <source>
        <dbReference type="Proteomes" id="UP000722791"/>
    </source>
</evidence>
<dbReference type="AlphaFoldDB" id="A0A8J4LTZ7"/>
<dbReference type="Proteomes" id="UP000722791">
    <property type="component" value="Unassembled WGS sequence"/>
</dbReference>
<gene>
    <name evidence="2" type="ORF">Vretimale_13123</name>
</gene>
<sequence>MRTLPQAYAFSNWPIMHITRAVSSAINDYATCRTQEPATPEGLQATKTRYVRTWMPGRTGYQSRTLTSRLCGNLQPSSRMPTSKTSATANNTLQNVTATPARTAGSVQYYNYILVSESTQRTYNGITTDLDRRLQQHQGLLPGGAKSTRTARDWVYLAVLHSPDWVGERGRARAAAFEMRLRYPTGKRPRPSRLSGPMGRLTSLELLMATGFTLLPWQQKQQSEGTMTIQPVTDSSVSGAGAFGPGQGTAAAAASLTGMLWLWVHPDYCQFLSPGLRQRATATAATNATSEDETPLMPSC</sequence>
<dbReference type="InterPro" id="IPR050381">
    <property type="entry name" value="SLX1_endonuclease"/>
</dbReference>
<dbReference type="InterPro" id="IPR000305">
    <property type="entry name" value="GIY-YIG_endonuc"/>
</dbReference>
<dbReference type="Gene3D" id="3.40.1440.10">
    <property type="entry name" value="GIY-YIG endonuclease"/>
    <property type="match status" value="1"/>
</dbReference>
<evidence type="ECO:0000259" key="1">
    <source>
        <dbReference type="PROSITE" id="PS50164"/>
    </source>
</evidence>
<feature type="domain" description="GIY-YIG" evidence="1">
    <location>
        <begin position="107"/>
        <end position="193"/>
    </location>
</feature>
<comment type="caution">
    <text evidence="2">The sequence shown here is derived from an EMBL/GenBank/DDBJ whole genome shotgun (WGS) entry which is preliminary data.</text>
</comment>
<evidence type="ECO:0000313" key="2">
    <source>
        <dbReference type="EMBL" id="GIM09258.1"/>
    </source>
</evidence>
<dbReference type="PROSITE" id="PS50164">
    <property type="entry name" value="GIY_YIG"/>
    <property type="match status" value="1"/>
</dbReference>
<organism evidence="2 3">
    <name type="scientific">Volvox reticuliferus</name>
    <dbReference type="NCBI Taxonomy" id="1737510"/>
    <lineage>
        <taxon>Eukaryota</taxon>
        <taxon>Viridiplantae</taxon>
        <taxon>Chlorophyta</taxon>
        <taxon>core chlorophytes</taxon>
        <taxon>Chlorophyceae</taxon>
        <taxon>CS clade</taxon>
        <taxon>Chlamydomonadales</taxon>
        <taxon>Volvocaceae</taxon>
        <taxon>Volvox</taxon>
    </lineage>
</organism>
<dbReference type="Pfam" id="PF01541">
    <property type="entry name" value="GIY-YIG"/>
    <property type="match status" value="1"/>
</dbReference>
<dbReference type="PANTHER" id="PTHR20208:SF13">
    <property type="entry name" value="STRUCTURE-SPECIFIC ENDONUCLEASE SUBUNIT SLX1"/>
    <property type="match status" value="1"/>
</dbReference>
<dbReference type="PANTHER" id="PTHR20208">
    <property type="entry name" value="STRUCTURE-SPECIFIC ENDONUCLEASE SUBUNIT SLX1"/>
    <property type="match status" value="1"/>
</dbReference>
<proteinExistence type="predicted"/>
<name>A0A8J4LTZ7_9CHLO</name>